<dbReference type="AlphaFoldDB" id="A0AAV3MAH8"/>
<accession>A0AAV3MAH8</accession>
<proteinExistence type="predicted"/>
<sequence length="59" mass="7427">MFIYQNNANKLYHEFNQQNKTLKNKKYYIYNNALKIYLSIYHLPAKYYFHNIEFLTFHI</sequence>
<evidence type="ECO:0000313" key="1">
    <source>
        <dbReference type="EMBL" id="EUD12735.1"/>
    </source>
</evidence>
<gene>
    <name evidence="1" type="ORF">HMPREF1563_2292</name>
</gene>
<comment type="caution">
    <text evidence="1">The sequence shown here is derived from an EMBL/GenBank/DDBJ whole genome shotgun (WGS) entry which is preliminary data.</text>
</comment>
<reference evidence="1 2" key="1">
    <citation type="submission" date="2014-01" db="EMBL/GenBank/DDBJ databases">
        <authorList>
            <person name="Durkin A.S."/>
            <person name="McCorrison J."/>
            <person name="Torralba M."/>
            <person name="Gillis M."/>
            <person name="Haft D.H."/>
            <person name="Methe B."/>
            <person name="Sutton G."/>
            <person name="Nelson K.E."/>
        </authorList>
    </citation>
    <scope>NUCLEOTIDE SEQUENCE [LARGE SCALE GENOMIC DNA]</scope>
    <source>
        <strain evidence="1 2">205/92</strain>
    </source>
</reference>
<evidence type="ECO:0000313" key="2">
    <source>
        <dbReference type="Proteomes" id="UP000022311"/>
    </source>
</evidence>
<organism evidence="1 2">
    <name type="scientific">Providencia alcalifaciens 205/92</name>
    <dbReference type="NCBI Taxonomy" id="1256988"/>
    <lineage>
        <taxon>Bacteria</taxon>
        <taxon>Pseudomonadati</taxon>
        <taxon>Pseudomonadota</taxon>
        <taxon>Gammaproteobacteria</taxon>
        <taxon>Enterobacterales</taxon>
        <taxon>Morganellaceae</taxon>
        <taxon>Providencia</taxon>
    </lineage>
</organism>
<protein>
    <submittedName>
        <fullName evidence="1">Uncharacterized protein</fullName>
    </submittedName>
</protein>
<dbReference type="Proteomes" id="UP000022311">
    <property type="component" value="Unassembled WGS sequence"/>
</dbReference>
<dbReference type="EMBL" id="JALD01000005">
    <property type="protein sequence ID" value="EUD12735.1"/>
    <property type="molecule type" value="Genomic_DNA"/>
</dbReference>
<name>A0AAV3MAH8_9GAMM</name>